<dbReference type="STRING" id="870435.A0A0C3JEC0"/>
<dbReference type="Proteomes" id="UP000054217">
    <property type="component" value="Unassembled WGS sequence"/>
</dbReference>
<evidence type="ECO:0000256" key="1">
    <source>
        <dbReference type="SAM" id="MobiDB-lite"/>
    </source>
</evidence>
<protein>
    <submittedName>
        <fullName evidence="2">Uncharacterized protein</fullName>
    </submittedName>
</protein>
<feature type="compositionally biased region" description="Acidic residues" evidence="1">
    <location>
        <begin position="342"/>
        <end position="352"/>
    </location>
</feature>
<reference evidence="3" key="2">
    <citation type="submission" date="2015-01" db="EMBL/GenBank/DDBJ databases">
        <title>Evolutionary Origins and Diversification of the Mycorrhizal Mutualists.</title>
        <authorList>
            <consortium name="DOE Joint Genome Institute"/>
            <consortium name="Mycorrhizal Genomics Consortium"/>
            <person name="Kohler A."/>
            <person name="Kuo A."/>
            <person name="Nagy L.G."/>
            <person name="Floudas D."/>
            <person name="Copeland A."/>
            <person name="Barry K.W."/>
            <person name="Cichocki N."/>
            <person name="Veneault-Fourrey C."/>
            <person name="LaButti K."/>
            <person name="Lindquist E.A."/>
            <person name="Lipzen A."/>
            <person name="Lundell T."/>
            <person name="Morin E."/>
            <person name="Murat C."/>
            <person name="Riley R."/>
            <person name="Ohm R."/>
            <person name="Sun H."/>
            <person name="Tunlid A."/>
            <person name="Henrissat B."/>
            <person name="Grigoriev I.V."/>
            <person name="Hibbett D.S."/>
            <person name="Martin F."/>
        </authorList>
    </citation>
    <scope>NUCLEOTIDE SEQUENCE [LARGE SCALE GENOMIC DNA]</scope>
    <source>
        <strain evidence="3">Marx 270</strain>
    </source>
</reference>
<evidence type="ECO:0000313" key="3">
    <source>
        <dbReference type="Proteomes" id="UP000054217"/>
    </source>
</evidence>
<name>A0A0C3JEC0_PISTI</name>
<feature type="region of interest" description="Disordered" evidence="1">
    <location>
        <begin position="1"/>
        <end position="22"/>
    </location>
</feature>
<dbReference type="HOGENOM" id="CLU_062064_0_0_1"/>
<organism evidence="2 3">
    <name type="scientific">Pisolithus tinctorius Marx 270</name>
    <dbReference type="NCBI Taxonomy" id="870435"/>
    <lineage>
        <taxon>Eukaryota</taxon>
        <taxon>Fungi</taxon>
        <taxon>Dikarya</taxon>
        <taxon>Basidiomycota</taxon>
        <taxon>Agaricomycotina</taxon>
        <taxon>Agaricomycetes</taxon>
        <taxon>Agaricomycetidae</taxon>
        <taxon>Boletales</taxon>
        <taxon>Sclerodermatineae</taxon>
        <taxon>Pisolithaceae</taxon>
        <taxon>Pisolithus</taxon>
    </lineage>
</organism>
<dbReference type="EMBL" id="KN831960">
    <property type="protein sequence ID" value="KIO07418.1"/>
    <property type="molecule type" value="Genomic_DNA"/>
</dbReference>
<dbReference type="AlphaFoldDB" id="A0A0C3JEC0"/>
<dbReference type="InParanoid" id="A0A0C3JEC0"/>
<sequence length="352" mass="39741">MSSQHQRKTPQPNPGHVCDYSQVVDEELVVLTDDSTDTEWEKEREHEAECKAKCEEAKRWKVEEEKLEVEQRKRVEEEEEAWRKKAAEEEAKRQRQRASEERAQARQDEAAQRLCGMVYNVNTAQRVPGTSVVVTATRWPPCTHCGASLMVGQCKPGQGKTRACMPCHKKKKLCSWMREDTVAGLSWKRVGTGSSQGEKKKRPQGKGKERAMETEEVDNEWEAGGEEDEPATLLKGPSGAGVHMQMAEAVEQMVVATEQTANEWALYHAWAEWVEMRRSEDVHEARMAELEHAGGSWKRPQLEVAEDQHKEVDEGAEGDNEEEEVGGGQEVGGEQEGREEQEGGGEEQVMEE</sequence>
<keyword evidence="3" id="KW-1185">Reference proteome</keyword>
<feature type="region of interest" description="Disordered" evidence="1">
    <location>
        <begin position="64"/>
        <end position="107"/>
    </location>
</feature>
<accession>A0A0C3JEC0</accession>
<feature type="compositionally biased region" description="Acidic residues" evidence="1">
    <location>
        <begin position="214"/>
        <end position="230"/>
    </location>
</feature>
<gene>
    <name evidence="2" type="ORF">M404DRAFT_23931</name>
</gene>
<proteinExistence type="predicted"/>
<evidence type="ECO:0000313" key="2">
    <source>
        <dbReference type="EMBL" id="KIO07418.1"/>
    </source>
</evidence>
<reference evidence="2 3" key="1">
    <citation type="submission" date="2014-04" db="EMBL/GenBank/DDBJ databases">
        <authorList>
            <consortium name="DOE Joint Genome Institute"/>
            <person name="Kuo A."/>
            <person name="Kohler A."/>
            <person name="Costa M.D."/>
            <person name="Nagy L.G."/>
            <person name="Floudas D."/>
            <person name="Copeland A."/>
            <person name="Barry K.W."/>
            <person name="Cichocki N."/>
            <person name="Veneault-Fourrey C."/>
            <person name="LaButti K."/>
            <person name="Lindquist E.A."/>
            <person name="Lipzen A."/>
            <person name="Lundell T."/>
            <person name="Morin E."/>
            <person name="Murat C."/>
            <person name="Sun H."/>
            <person name="Tunlid A."/>
            <person name="Henrissat B."/>
            <person name="Grigoriev I.V."/>
            <person name="Hibbett D.S."/>
            <person name="Martin F."/>
            <person name="Nordberg H.P."/>
            <person name="Cantor M.N."/>
            <person name="Hua S.X."/>
        </authorList>
    </citation>
    <scope>NUCLEOTIDE SEQUENCE [LARGE SCALE GENOMIC DNA]</scope>
    <source>
        <strain evidence="2 3">Marx 270</strain>
    </source>
</reference>
<dbReference type="OrthoDB" id="2712932at2759"/>
<feature type="region of interest" description="Disordered" evidence="1">
    <location>
        <begin position="187"/>
        <end position="239"/>
    </location>
</feature>
<feature type="compositionally biased region" description="Acidic residues" evidence="1">
    <location>
        <begin position="314"/>
        <end position="325"/>
    </location>
</feature>
<feature type="region of interest" description="Disordered" evidence="1">
    <location>
        <begin position="290"/>
        <end position="352"/>
    </location>
</feature>